<feature type="region of interest" description="Disordered" evidence="7">
    <location>
        <begin position="441"/>
        <end position="460"/>
    </location>
</feature>
<evidence type="ECO:0000256" key="8">
    <source>
        <dbReference type="SAM" id="Phobius"/>
    </source>
</evidence>
<accession>A0A4U7KVI4</accession>
<keyword evidence="5" id="KW-0406">Ion transport</keyword>
<feature type="compositionally biased region" description="Basic and acidic residues" evidence="7">
    <location>
        <begin position="447"/>
        <end position="457"/>
    </location>
</feature>
<dbReference type="OrthoDB" id="2687058at2759"/>
<dbReference type="Pfam" id="PF00999">
    <property type="entry name" value="Na_H_Exchanger"/>
    <property type="match status" value="1"/>
</dbReference>
<evidence type="ECO:0000256" key="1">
    <source>
        <dbReference type="ARBA" id="ARBA00004141"/>
    </source>
</evidence>
<evidence type="ECO:0000259" key="9">
    <source>
        <dbReference type="Pfam" id="PF00999"/>
    </source>
</evidence>
<keyword evidence="4 8" id="KW-1133">Transmembrane helix</keyword>
<keyword evidence="2" id="KW-0813">Transport</keyword>
<dbReference type="GO" id="GO:1902600">
    <property type="term" value="P:proton transmembrane transport"/>
    <property type="evidence" value="ECO:0007669"/>
    <property type="project" value="InterPro"/>
</dbReference>
<proteinExistence type="predicted"/>
<evidence type="ECO:0000313" key="11">
    <source>
        <dbReference type="Proteomes" id="UP000306050"/>
    </source>
</evidence>
<evidence type="ECO:0000256" key="4">
    <source>
        <dbReference type="ARBA" id="ARBA00022989"/>
    </source>
</evidence>
<feature type="transmembrane region" description="Helical" evidence="8">
    <location>
        <begin position="190"/>
        <end position="210"/>
    </location>
</feature>
<organism evidence="10 11">
    <name type="scientific">Sporisorium graminicola</name>
    <dbReference type="NCBI Taxonomy" id="280036"/>
    <lineage>
        <taxon>Eukaryota</taxon>
        <taxon>Fungi</taxon>
        <taxon>Dikarya</taxon>
        <taxon>Basidiomycota</taxon>
        <taxon>Ustilaginomycotina</taxon>
        <taxon>Ustilaginomycetes</taxon>
        <taxon>Ustilaginales</taxon>
        <taxon>Ustilaginaceae</taxon>
        <taxon>Sporisorium</taxon>
    </lineage>
</organism>
<dbReference type="InterPro" id="IPR006153">
    <property type="entry name" value="Cation/H_exchanger_TM"/>
</dbReference>
<dbReference type="Proteomes" id="UP000306050">
    <property type="component" value="Chromosome SGRAM_14"/>
</dbReference>
<feature type="transmembrane region" description="Helical" evidence="8">
    <location>
        <begin position="20"/>
        <end position="45"/>
    </location>
</feature>
<feature type="transmembrane region" description="Helical" evidence="8">
    <location>
        <begin position="57"/>
        <end position="75"/>
    </location>
</feature>
<evidence type="ECO:0000256" key="5">
    <source>
        <dbReference type="ARBA" id="ARBA00023065"/>
    </source>
</evidence>
<dbReference type="KEGG" id="sgra:EX895_002272"/>
<feature type="transmembrane region" description="Helical" evidence="8">
    <location>
        <begin position="344"/>
        <end position="366"/>
    </location>
</feature>
<evidence type="ECO:0000313" key="10">
    <source>
        <dbReference type="EMBL" id="TKY88641.1"/>
    </source>
</evidence>
<feature type="region of interest" description="Disordered" evidence="7">
    <location>
        <begin position="872"/>
        <end position="898"/>
    </location>
</feature>
<evidence type="ECO:0000256" key="6">
    <source>
        <dbReference type="ARBA" id="ARBA00023136"/>
    </source>
</evidence>
<dbReference type="Gene3D" id="1.20.1530.20">
    <property type="match status" value="1"/>
</dbReference>
<feature type="transmembrane region" description="Helical" evidence="8">
    <location>
        <begin position="222"/>
        <end position="243"/>
    </location>
</feature>
<dbReference type="InterPro" id="IPR050794">
    <property type="entry name" value="CPA2_transporter"/>
</dbReference>
<feature type="transmembrane region" description="Helical" evidence="8">
    <location>
        <begin position="313"/>
        <end position="332"/>
    </location>
</feature>
<evidence type="ECO:0000256" key="2">
    <source>
        <dbReference type="ARBA" id="ARBA00022448"/>
    </source>
</evidence>
<keyword evidence="11" id="KW-1185">Reference proteome</keyword>
<keyword evidence="6 8" id="KW-0472">Membrane</keyword>
<sequence>MPFNYGFLSHSDPLAFDPNNYVLTTNGFGLFLTQVIIIIVLCQVLGKLFKLIGQPAVVGELLAGILLGPTALGNIPGFTETIVPTQALGLLKLMANIGLSLFLFLIGLETDTDLMAKYWQKVMLITLPGMAIPFGIAVGISRLIWQVETDQTVKFTTFFLFVGTVMAVTSLSVLSRIMAEMNILSTRLGCITIASGVCNDLIGYVLLALGSALGTGGKQIDALYQLLAAAGYISLLWFVFRPLMNHLIVRSGFDMTTGADDRVPEHLLVIALGGALVSAFYTDAMGVHPIVGAFSFGVCCPHGNFAVKVTESIETLVMIVLLPLYFVTSGLSTNFKLLSDGTTWGLICLLVVGIFVSKFGATAASAKLAGMTWRESMCVASLMQSKGIIEIIILNVALQLDVVSSKVFAMLVICFLCTTMSVRPLSRYVYFSSLAQQEAVGEGQDEDGQHTRDEKGASHRITTDAVVDSVDFPITVAIASPSPATKTLMFLLNLLGQHNAASCGPASSADMDEEAAGQIAVDLLRLLPIEYTTSSIMQLINYSEERHRDEMMESLKKVQQLCRVPTSAMLASERKLGHFTATVTTPGAATSTNVAHAVPPDTFIVPRHEMIKTIGHQNARAQRRLGTADFAFSELGRGMALVTWEAHNSYGRGLSWLGAAAAASGLSFSKTLNEEDAAVSIWQANSDAQSLPSRLFRNLRKQCAKGVLLDPSMSRLSVTSLSNSHEQRTLASLRRELERSHGLQRPLGVRRIIVPFFGGADDRAAVEFLRKIVLNSPGSVQGLVITFTNAGDASDKTTESLALEAVLPSTLPLEQLAAEDDHTHSINLQTIHQQEAARVDARFLFHQQDASAAAAATVKSIPEEIMAVATANAADTDRGSSASQVGDEKSTRSLNEGSGARKEAGIVFVTLPSTPDTSTNPIRSICKFIRPLLDEQQDMVFVGRGKWNQRPKQFRQEVESMHAEQLASSAPLSEDLRGELRTVGNCLGAVTEGLLLQALRSCAVVVQAAQE</sequence>
<name>A0A4U7KVI4_9BASI</name>
<dbReference type="GO" id="GO:0016020">
    <property type="term" value="C:membrane"/>
    <property type="evidence" value="ECO:0007669"/>
    <property type="project" value="UniProtKB-SubCell"/>
</dbReference>
<feature type="transmembrane region" description="Helical" evidence="8">
    <location>
        <begin position="87"/>
        <end position="110"/>
    </location>
</feature>
<feature type="transmembrane region" description="Helical" evidence="8">
    <location>
        <begin position="157"/>
        <end position="178"/>
    </location>
</feature>
<dbReference type="RefSeq" id="XP_029740626.1">
    <property type="nucleotide sequence ID" value="XM_029882871.1"/>
</dbReference>
<dbReference type="GO" id="GO:0015297">
    <property type="term" value="F:antiporter activity"/>
    <property type="evidence" value="ECO:0007669"/>
    <property type="project" value="InterPro"/>
</dbReference>
<dbReference type="EMBL" id="SRRM01000007">
    <property type="protein sequence ID" value="TKY88641.1"/>
    <property type="molecule type" value="Genomic_DNA"/>
</dbReference>
<comment type="caution">
    <text evidence="10">The sequence shown here is derived from an EMBL/GenBank/DDBJ whole genome shotgun (WGS) entry which is preliminary data.</text>
</comment>
<evidence type="ECO:0000256" key="7">
    <source>
        <dbReference type="SAM" id="MobiDB-lite"/>
    </source>
</evidence>
<feature type="transmembrane region" description="Helical" evidence="8">
    <location>
        <begin position="263"/>
        <end position="281"/>
    </location>
</feature>
<dbReference type="InterPro" id="IPR038770">
    <property type="entry name" value="Na+/solute_symporter_sf"/>
</dbReference>
<comment type="subcellular location">
    <subcellularLocation>
        <location evidence="1">Membrane</location>
        <topology evidence="1">Multi-pass membrane protein</topology>
    </subcellularLocation>
</comment>
<reference evidence="10 11" key="1">
    <citation type="submission" date="2019-05" db="EMBL/GenBank/DDBJ databases">
        <title>Sporisorium graminicola CBS 10092 draft sequencing and annotation.</title>
        <authorList>
            <person name="Solano-Gonzalez S."/>
            <person name="Caddick M.X."/>
            <person name="Darby A."/>
        </authorList>
    </citation>
    <scope>NUCLEOTIDE SEQUENCE [LARGE SCALE GENOMIC DNA]</scope>
    <source>
        <strain evidence="10 11">CBS 10092</strain>
    </source>
</reference>
<feature type="domain" description="Cation/H+ exchanger transmembrane" evidence="9">
    <location>
        <begin position="38"/>
        <end position="425"/>
    </location>
</feature>
<dbReference type="PANTHER" id="PTHR32468">
    <property type="entry name" value="CATION/H + ANTIPORTER"/>
    <property type="match status" value="1"/>
</dbReference>
<dbReference type="PANTHER" id="PTHR32468:SF0">
    <property type="entry name" value="K(+)_H(+) ANTIPORTER 1"/>
    <property type="match status" value="1"/>
</dbReference>
<protein>
    <recommendedName>
        <fullName evidence="9">Cation/H+ exchanger transmembrane domain-containing protein</fullName>
    </recommendedName>
</protein>
<dbReference type="AlphaFoldDB" id="A0A4U7KVI4"/>
<dbReference type="GeneID" id="40725167"/>
<evidence type="ECO:0000256" key="3">
    <source>
        <dbReference type="ARBA" id="ARBA00022692"/>
    </source>
</evidence>
<gene>
    <name evidence="10" type="ORF">EX895_002272</name>
</gene>
<keyword evidence="3 8" id="KW-0812">Transmembrane</keyword>
<feature type="transmembrane region" description="Helical" evidence="8">
    <location>
        <begin position="122"/>
        <end position="145"/>
    </location>
</feature>